<sequence length="770" mass="87500">MKLFKSFLIFICTLSFTSSFGQWKSINPGAGGQVQDVVCDPSQENVLYLASDMEGVYKSTDNGESWHMTGHLAHNRVYAIAVSPSNNKKLVVGTFNGLHTSNDGGVSYQLVEHSLGNTISATRIDPHDNNVMIAGYGWRDDYNFLGFINIVQGGAPKYFISKNAGENWETVELKNFDLKDRNIIDFVFHPKRKGEIYMSTYSGIFKTTNYGQTWDEIAMPKAHQGHRGVSISPDGKVLYSIFTKDGKKGLPYYSLVDKIKWEKINLGEGKHLEPRRFWYPEVDTRSTTKEHKVLLSLEGDRDGLYEGTFVWEDNELKSYQYDLIWHGTEGYDVGWDHADPNPRFVHYTPKSWERAIWSTSNQTIFQASKNKEEYVWNNKYCKPNDKFKVYHFGKVLPTYAGRGTESTYTYDIAVAHNYVIQGQADNGLMESWDGGYSWSNMYHRQPGLALSDVQSLEIAKAGDHQVVLAQATNGYGGHAKDGRIYFKVLKDYMPSDKWHLLAGGPDAALGMPDGIYREIMVDPHDSSRVYTFSSQHGLYVIDDLKKAIDDPENYKGELISGDELKTIEGVKTIQVHPKNPNVIYLTASRGELGIYKGMKDNGKWTWEKILDGGDWDAEISMWSNNDKTYLLYEGPIVRDEINTSDYLIMLSEDDGETWKEIFTPGQAKTLRGDKNKTWYPYVKDTYKFTSKGGIVGFDNKIIINYYNHRQQNGFGIFMGTIAANGTIDWQDITDDIHYPGFTSSRLVRKTDGNYFYVSTAGAGAWYRKLP</sequence>
<dbReference type="InterPro" id="IPR015943">
    <property type="entry name" value="WD40/YVTN_repeat-like_dom_sf"/>
</dbReference>
<evidence type="ECO:0000313" key="3">
    <source>
        <dbReference type="Proteomes" id="UP000179797"/>
    </source>
</evidence>
<dbReference type="PANTHER" id="PTHR43739">
    <property type="entry name" value="XYLOGLUCANASE (EUROFUNG)"/>
    <property type="match status" value="1"/>
</dbReference>
<dbReference type="Proteomes" id="UP000179797">
    <property type="component" value="Unassembled WGS sequence"/>
</dbReference>
<dbReference type="Gene3D" id="2.130.10.10">
    <property type="entry name" value="YVTN repeat-like/Quinoprotein amine dehydrogenase"/>
    <property type="match status" value="3"/>
</dbReference>
<dbReference type="GO" id="GO:0010411">
    <property type="term" value="P:xyloglucan metabolic process"/>
    <property type="evidence" value="ECO:0007669"/>
    <property type="project" value="TreeGrafter"/>
</dbReference>
<dbReference type="EMBL" id="JRYR02000002">
    <property type="protein sequence ID" value="OHX63900.1"/>
    <property type="molecule type" value="Genomic_DNA"/>
</dbReference>
<dbReference type="SUPFAM" id="SSF110296">
    <property type="entry name" value="Oligoxyloglucan reducing end-specific cellobiohydrolase"/>
    <property type="match status" value="2"/>
</dbReference>
<evidence type="ECO:0008006" key="4">
    <source>
        <dbReference type="Google" id="ProtNLM"/>
    </source>
</evidence>
<protein>
    <recommendedName>
        <fullName evidence="4">Sortilin N-terminal domain-containing protein</fullName>
    </recommendedName>
</protein>
<accession>A0A1S1YSA4</accession>
<keyword evidence="1" id="KW-0732">Signal</keyword>
<proteinExistence type="predicted"/>
<reference evidence="2 3" key="1">
    <citation type="journal article" date="2012" name="Int. J. Syst. Evol. Microbiol.">
        <title>Flammeovirga pacifica sp. nov., isolated from deep-sea sediment.</title>
        <authorList>
            <person name="Xu H."/>
            <person name="Fu Y."/>
            <person name="Yang N."/>
            <person name="Ding Z."/>
            <person name="Lai Q."/>
            <person name="Zeng R."/>
        </authorList>
    </citation>
    <scope>NUCLEOTIDE SEQUENCE [LARGE SCALE GENOMIC DNA]</scope>
    <source>
        <strain evidence="3">DSM 24597 / LMG 26175 / WPAGA1</strain>
    </source>
</reference>
<dbReference type="RefSeq" id="WP_139263205.1">
    <property type="nucleotide sequence ID" value="NZ_JRYR02000002.1"/>
</dbReference>
<gene>
    <name evidence="2" type="ORF">NH26_20015</name>
</gene>
<comment type="caution">
    <text evidence="2">The sequence shown here is derived from an EMBL/GenBank/DDBJ whole genome shotgun (WGS) entry which is preliminary data.</text>
</comment>
<feature type="signal peptide" evidence="1">
    <location>
        <begin position="1"/>
        <end position="21"/>
    </location>
</feature>
<name>A0A1S1YSA4_FLAPC</name>
<keyword evidence="3" id="KW-1185">Reference proteome</keyword>
<dbReference type="InterPro" id="IPR052025">
    <property type="entry name" value="Xyloglucanase_GH74"/>
</dbReference>
<feature type="chain" id="PRO_5012865244" description="Sortilin N-terminal domain-containing protein" evidence="1">
    <location>
        <begin position="22"/>
        <end position="770"/>
    </location>
</feature>
<dbReference type="STRING" id="915059.NH26_20015"/>
<evidence type="ECO:0000313" key="2">
    <source>
        <dbReference type="EMBL" id="OHX63900.1"/>
    </source>
</evidence>
<dbReference type="PANTHER" id="PTHR43739:SF5">
    <property type="entry name" value="EXO-ALPHA-SIALIDASE"/>
    <property type="match status" value="1"/>
</dbReference>
<evidence type="ECO:0000256" key="1">
    <source>
        <dbReference type="SAM" id="SignalP"/>
    </source>
</evidence>
<dbReference type="OrthoDB" id="9757809at2"/>
<organism evidence="2 3">
    <name type="scientific">Flammeovirga pacifica</name>
    <dbReference type="NCBI Taxonomy" id="915059"/>
    <lineage>
        <taxon>Bacteria</taxon>
        <taxon>Pseudomonadati</taxon>
        <taxon>Bacteroidota</taxon>
        <taxon>Cytophagia</taxon>
        <taxon>Cytophagales</taxon>
        <taxon>Flammeovirgaceae</taxon>
        <taxon>Flammeovirga</taxon>
    </lineage>
</organism>
<dbReference type="AlphaFoldDB" id="A0A1S1YSA4"/>